<feature type="region of interest" description="Disordered" evidence="1">
    <location>
        <begin position="42"/>
        <end position="74"/>
    </location>
</feature>
<reference evidence="3" key="1">
    <citation type="journal article" date="2017" name="bioRxiv">
        <title>Conservation of a gene cluster reveals novel cercosporin biosynthetic mechanisms and extends production to the genus Colletotrichum.</title>
        <authorList>
            <person name="de Jonge R."/>
            <person name="Ebert M.K."/>
            <person name="Huitt-Roehl C.R."/>
            <person name="Pal P."/>
            <person name="Suttle J.C."/>
            <person name="Spanner R.E."/>
            <person name="Neubauer J.D."/>
            <person name="Jurick W.M.II."/>
            <person name="Stott K.A."/>
            <person name="Secor G.A."/>
            <person name="Thomma B.P.H.J."/>
            <person name="Van de Peer Y."/>
            <person name="Townsend C.A."/>
            <person name="Bolton M.D."/>
        </authorList>
    </citation>
    <scope>NUCLEOTIDE SEQUENCE [LARGE SCALE GENOMIC DNA]</scope>
    <source>
        <strain evidence="3">CBS538.71</strain>
    </source>
</reference>
<evidence type="ECO:0000256" key="1">
    <source>
        <dbReference type="SAM" id="MobiDB-lite"/>
    </source>
</evidence>
<organism evidence="2 3">
    <name type="scientific">Cercospora berteroae</name>
    <dbReference type="NCBI Taxonomy" id="357750"/>
    <lineage>
        <taxon>Eukaryota</taxon>
        <taxon>Fungi</taxon>
        <taxon>Dikarya</taxon>
        <taxon>Ascomycota</taxon>
        <taxon>Pezizomycotina</taxon>
        <taxon>Dothideomycetes</taxon>
        <taxon>Dothideomycetidae</taxon>
        <taxon>Mycosphaerellales</taxon>
        <taxon>Mycosphaerellaceae</taxon>
        <taxon>Cercospora</taxon>
    </lineage>
</organism>
<gene>
    <name evidence="2" type="ORF">CBER1_06701</name>
</gene>
<dbReference type="AlphaFoldDB" id="A0A2S6CNC2"/>
<sequence length="155" mass="16767">MSSRYSFCEPHPSVPRSGGYIMGGRGGAGNYHRYKAEDLTAGQNATGPASRISLTRPFKRTMITGRGGMGNTITPTEENIFQFDEEMLKARETAATPVYRIGRGGAGNTVQDDRVSSSSHRKNSTSSSASDSSDRPANTRRESGMFSSIFSRRSS</sequence>
<dbReference type="PANTHER" id="PTHR34693:SF2">
    <property type="entry name" value="DUF3602 DOMAIN-CONTAINING PROTEIN"/>
    <property type="match status" value="1"/>
</dbReference>
<dbReference type="EMBL" id="PNEN01000099">
    <property type="protein sequence ID" value="PPJ61233.1"/>
    <property type="molecule type" value="Genomic_DNA"/>
</dbReference>
<name>A0A2S6CNC2_9PEZI</name>
<feature type="region of interest" description="Disordered" evidence="1">
    <location>
        <begin position="96"/>
        <end position="155"/>
    </location>
</feature>
<dbReference type="PANTHER" id="PTHR34693">
    <property type="entry name" value="PROTEIN PAR32"/>
    <property type="match status" value="1"/>
</dbReference>
<dbReference type="Proteomes" id="UP000237631">
    <property type="component" value="Unassembled WGS sequence"/>
</dbReference>
<accession>A0A2S6CNC2</accession>
<dbReference type="Pfam" id="PF12223">
    <property type="entry name" value="DUF3602"/>
    <property type="match status" value="1"/>
</dbReference>
<proteinExistence type="predicted"/>
<dbReference type="OrthoDB" id="5424462at2759"/>
<comment type="caution">
    <text evidence="2">The sequence shown here is derived from an EMBL/GenBank/DDBJ whole genome shotgun (WGS) entry which is preliminary data.</text>
</comment>
<feature type="compositionally biased region" description="Polar residues" evidence="1">
    <location>
        <begin position="145"/>
        <end position="155"/>
    </location>
</feature>
<protein>
    <submittedName>
        <fullName evidence="2">Uncharacterized protein</fullName>
    </submittedName>
</protein>
<feature type="compositionally biased region" description="Basic and acidic residues" evidence="1">
    <location>
        <begin position="132"/>
        <end position="143"/>
    </location>
</feature>
<evidence type="ECO:0000313" key="2">
    <source>
        <dbReference type="EMBL" id="PPJ61233.1"/>
    </source>
</evidence>
<evidence type="ECO:0000313" key="3">
    <source>
        <dbReference type="Proteomes" id="UP000237631"/>
    </source>
</evidence>
<dbReference type="InterPro" id="IPR053203">
    <property type="entry name" value="Cisplatin_resist-associated"/>
</dbReference>
<dbReference type="InterPro" id="IPR022024">
    <property type="entry name" value="DUF3602"/>
</dbReference>
<keyword evidence="3" id="KW-1185">Reference proteome</keyword>